<dbReference type="Pfam" id="PF14659">
    <property type="entry name" value="Phage_int_SAM_3"/>
    <property type="match status" value="1"/>
</dbReference>
<sequence>MADFCSAVDTFPKSGTKASGTGFTTFAKQWLETLVVEKSTMSDYIGAINKVWSPTFGERPLKSIKPSEIKRIIVERSKRVSGKTVNNNLIPLRGIFELAIDDLLIDRSPMERIKSLKYQKREPDPFDREETERILAYIRDHYDEQVWNWYEFAFGTGMRPSEQIIVQWRDVDWKGQTIRVERARVRAVVKSTKTRTVRDVDLTPRMMAVLQRQKIHSFMLGLDSPIFLNPASGTPWPDVQDQRKLYFHPALRALGIRSRDAYQTRHTYATTALMGGVNPAYISRQLGHKSAAMLFKHYSKWIDQGDFGREAAKLSQIYG</sequence>
<dbReference type="PANTHER" id="PTHR30349:SF36">
    <property type="entry name" value="PROPHAGE INTEGRASE INTR-RELATED"/>
    <property type="match status" value="1"/>
</dbReference>
<evidence type="ECO:0000259" key="6">
    <source>
        <dbReference type="PROSITE" id="PS51900"/>
    </source>
</evidence>
<keyword evidence="3" id="KW-0233">DNA recombination</keyword>
<feature type="domain" description="Tyr recombinase" evidence="5">
    <location>
        <begin position="121"/>
        <end position="313"/>
    </location>
</feature>
<organism evidence="7 8">
    <name type="scientific">Edaphosphingomonas laterariae</name>
    <dbReference type="NCBI Taxonomy" id="861865"/>
    <lineage>
        <taxon>Bacteria</taxon>
        <taxon>Pseudomonadati</taxon>
        <taxon>Pseudomonadota</taxon>
        <taxon>Alphaproteobacteria</taxon>
        <taxon>Sphingomonadales</taxon>
        <taxon>Rhizorhabdaceae</taxon>
        <taxon>Edaphosphingomonas</taxon>
    </lineage>
</organism>
<keyword evidence="8" id="KW-1185">Reference proteome</keyword>
<dbReference type="PROSITE" id="PS51898">
    <property type="entry name" value="TYR_RECOMBINASE"/>
    <property type="match status" value="1"/>
</dbReference>
<feature type="domain" description="Core-binding (CB)" evidence="6">
    <location>
        <begin position="21"/>
        <end position="100"/>
    </location>
</feature>
<dbReference type="Gene3D" id="1.10.443.10">
    <property type="entry name" value="Intergrase catalytic core"/>
    <property type="match status" value="1"/>
</dbReference>
<proteinExistence type="predicted"/>
<evidence type="ECO:0000256" key="1">
    <source>
        <dbReference type="ARBA" id="ARBA00022908"/>
    </source>
</evidence>
<dbReference type="PANTHER" id="PTHR30349">
    <property type="entry name" value="PHAGE INTEGRASE-RELATED"/>
    <property type="match status" value="1"/>
</dbReference>
<protein>
    <submittedName>
        <fullName evidence="7">Integrase</fullName>
    </submittedName>
</protein>
<accession>A0A239JZJ9</accession>
<dbReference type="SUPFAM" id="SSF56349">
    <property type="entry name" value="DNA breaking-rejoining enzymes"/>
    <property type="match status" value="1"/>
</dbReference>
<dbReference type="GO" id="GO:0006310">
    <property type="term" value="P:DNA recombination"/>
    <property type="evidence" value="ECO:0007669"/>
    <property type="project" value="UniProtKB-KW"/>
</dbReference>
<dbReference type="Gene3D" id="1.10.150.130">
    <property type="match status" value="1"/>
</dbReference>
<reference evidence="8" key="1">
    <citation type="submission" date="2017-06" db="EMBL/GenBank/DDBJ databases">
        <authorList>
            <person name="Varghese N."/>
            <person name="Submissions S."/>
        </authorList>
    </citation>
    <scope>NUCLEOTIDE SEQUENCE [LARGE SCALE GENOMIC DNA]</scope>
    <source>
        <strain evidence="8">LNB2</strain>
    </source>
</reference>
<dbReference type="InterPro" id="IPR011010">
    <property type="entry name" value="DNA_brk_join_enz"/>
</dbReference>
<dbReference type="InterPro" id="IPR002104">
    <property type="entry name" value="Integrase_catalytic"/>
</dbReference>
<evidence type="ECO:0000256" key="4">
    <source>
        <dbReference type="PROSITE-ProRule" id="PRU01248"/>
    </source>
</evidence>
<dbReference type="RefSeq" id="WP_089221181.1">
    <property type="nucleotide sequence ID" value="NZ_FZOS01000042.1"/>
</dbReference>
<dbReference type="PROSITE" id="PS51900">
    <property type="entry name" value="CB"/>
    <property type="match status" value="1"/>
</dbReference>
<dbReference type="Pfam" id="PF00589">
    <property type="entry name" value="Phage_integrase"/>
    <property type="match status" value="1"/>
</dbReference>
<dbReference type="OrthoDB" id="9785687at2"/>
<evidence type="ECO:0000256" key="2">
    <source>
        <dbReference type="ARBA" id="ARBA00023125"/>
    </source>
</evidence>
<dbReference type="InterPro" id="IPR044068">
    <property type="entry name" value="CB"/>
</dbReference>
<dbReference type="GO" id="GO:0003677">
    <property type="term" value="F:DNA binding"/>
    <property type="evidence" value="ECO:0007669"/>
    <property type="project" value="UniProtKB-UniRule"/>
</dbReference>
<dbReference type="InterPro" id="IPR010998">
    <property type="entry name" value="Integrase_recombinase_N"/>
</dbReference>
<dbReference type="InterPro" id="IPR013762">
    <property type="entry name" value="Integrase-like_cat_sf"/>
</dbReference>
<dbReference type="InterPro" id="IPR004107">
    <property type="entry name" value="Integrase_SAM-like_N"/>
</dbReference>
<dbReference type="CDD" id="cd01189">
    <property type="entry name" value="INT_ICEBs1_C_like"/>
    <property type="match status" value="1"/>
</dbReference>
<dbReference type="InterPro" id="IPR050090">
    <property type="entry name" value="Tyrosine_recombinase_XerCD"/>
</dbReference>
<gene>
    <name evidence="7" type="ORF">SAMN06295912_14221</name>
</gene>
<keyword evidence="2 4" id="KW-0238">DNA-binding</keyword>
<name>A0A239JZJ9_9SPHN</name>
<evidence type="ECO:0000313" key="7">
    <source>
        <dbReference type="EMBL" id="SNT11049.1"/>
    </source>
</evidence>
<dbReference type="GO" id="GO:0015074">
    <property type="term" value="P:DNA integration"/>
    <property type="evidence" value="ECO:0007669"/>
    <property type="project" value="UniProtKB-KW"/>
</dbReference>
<evidence type="ECO:0000256" key="3">
    <source>
        <dbReference type="ARBA" id="ARBA00023172"/>
    </source>
</evidence>
<dbReference type="Proteomes" id="UP000198281">
    <property type="component" value="Unassembled WGS sequence"/>
</dbReference>
<keyword evidence="1" id="KW-0229">DNA integration</keyword>
<dbReference type="AlphaFoldDB" id="A0A239JZJ9"/>
<dbReference type="EMBL" id="FZOS01000042">
    <property type="protein sequence ID" value="SNT11049.1"/>
    <property type="molecule type" value="Genomic_DNA"/>
</dbReference>
<evidence type="ECO:0000259" key="5">
    <source>
        <dbReference type="PROSITE" id="PS51898"/>
    </source>
</evidence>
<evidence type="ECO:0000313" key="8">
    <source>
        <dbReference type="Proteomes" id="UP000198281"/>
    </source>
</evidence>